<evidence type="ECO:0000313" key="5">
    <source>
        <dbReference type="Proteomes" id="UP000510686"/>
    </source>
</evidence>
<reference evidence="4 5" key="1">
    <citation type="submission" date="2020-07" db="EMBL/GenBank/DDBJ databases">
        <title>Telomere length de novo assembly of all 7 chromosomes of the fungus, Metarhizium brunneum, using a novel assembly pipeline.</title>
        <authorList>
            <person name="Saud z."/>
            <person name="Kortsinoglou A."/>
            <person name="Kouvelis V.N."/>
            <person name="Butt T.M."/>
        </authorList>
    </citation>
    <scope>NUCLEOTIDE SEQUENCE [LARGE SCALE GENOMIC DNA]</scope>
    <source>
        <strain evidence="4 5">4556</strain>
    </source>
</reference>
<organism evidence="4 5">
    <name type="scientific">Metarhizium brunneum</name>
    <dbReference type="NCBI Taxonomy" id="500148"/>
    <lineage>
        <taxon>Eukaryota</taxon>
        <taxon>Fungi</taxon>
        <taxon>Dikarya</taxon>
        <taxon>Ascomycota</taxon>
        <taxon>Pezizomycotina</taxon>
        <taxon>Sordariomycetes</taxon>
        <taxon>Hypocreomycetidae</taxon>
        <taxon>Hypocreales</taxon>
        <taxon>Clavicipitaceae</taxon>
        <taxon>Metarhizium</taxon>
    </lineage>
</organism>
<dbReference type="KEGG" id="mbrn:26246400"/>
<evidence type="ECO:0000313" key="4">
    <source>
        <dbReference type="EMBL" id="QLI72761.1"/>
    </source>
</evidence>
<dbReference type="Pfam" id="PF01370">
    <property type="entry name" value="Epimerase"/>
    <property type="match status" value="1"/>
</dbReference>
<proteinExistence type="inferred from homology"/>
<dbReference type="AlphaFoldDB" id="A0A7D5YY85"/>
<dbReference type="InterPro" id="IPR050425">
    <property type="entry name" value="NAD(P)_dehydrat-like"/>
</dbReference>
<keyword evidence="1" id="KW-0560">Oxidoreductase</keyword>
<keyword evidence="5" id="KW-1185">Reference proteome</keyword>
<name>A0A7D5YY85_9HYPO</name>
<dbReference type="SUPFAM" id="SSF51735">
    <property type="entry name" value="NAD(P)-binding Rossmann-fold domains"/>
    <property type="match status" value="1"/>
</dbReference>
<gene>
    <name evidence="4" type="primary">ALD2</name>
    <name evidence="4" type="ORF">G6M90_00g094220</name>
</gene>
<dbReference type="EMBL" id="CP058937">
    <property type="protein sequence ID" value="QLI72761.1"/>
    <property type="molecule type" value="Genomic_DNA"/>
</dbReference>
<dbReference type="OrthoDB" id="2735536at2759"/>
<protein>
    <submittedName>
        <fullName evidence="4">Aldehyde reductase 2</fullName>
    </submittedName>
</protein>
<dbReference type="InterPro" id="IPR001509">
    <property type="entry name" value="Epimerase_deHydtase"/>
</dbReference>
<dbReference type="Proteomes" id="UP000510686">
    <property type="component" value="Chromosome 6"/>
</dbReference>
<dbReference type="PANTHER" id="PTHR10366:SF562">
    <property type="entry name" value="ALDEHYDE REDUCTASE II (AFU_ORTHOLOGUE AFUA_1G11360)"/>
    <property type="match status" value="1"/>
</dbReference>
<evidence type="ECO:0000256" key="1">
    <source>
        <dbReference type="ARBA" id="ARBA00023002"/>
    </source>
</evidence>
<dbReference type="InterPro" id="IPR036291">
    <property type="entry name" value="NAD(P)-bd_dom_sf"/>
</dbReference>
<dbReference type="GO" id="GO:0016616">
    <property type="term" value="F:oxidoreductase activity, acting on the CH-OH group of donors, NAD or NADP as acceptor"/>
    <property type="evidence" value="ECO:0007669"/>
    <property type="project" value="TreeGrafter"/>
</dbReference>
<comment type="similarity">
    <text evidence="2">Belongs to the NAD(P)-dependent epimerase/dehydratase family. Dihydroflavonol-4-reductase subfamily.</text>
</comment>
<sequence>MEAQLALLDPRALKNGIFAIKKGYQIKLNTFSQTHVSNNSNSKGSLILVTGANGYIASNIVDLLLELGYRVRGTVREHKPWLTELFEKRHGKGCFETVVTANMEEPGAFDDAMQDTAGVIHVVASIVFMNPDPSAVIPNVVRGTESILTSASKHAAIKRFVLTSSSTAALIPKPNEKCTVTEGMYFAVAIASQEPVDPNLQLDTWNDDAVKAAWSESTPAAHKPYVVYAASKTEGERAAWNWMRENKPHFVMNAVLPNVNYGRVLSPQMTASTMGLARRLLQGDKTALHLLPPQWYVDVQDTARLHVIGLLDPAVRDERLFAFAGPYNWTDVIQVFRRLRPQSKLPPAPENEGRDLSDVKPAKRAEQLLMDFFGLPGWTSLEDSLADGIDGVGESDAPGP</sequence>
<dbReference type="PANTHER" id="PTHR10366">
    <property type="entry name" value="NAD DEPENDENT EPIMERASE/DEHYDRATASE"/>
    <property type="match status" value="1"/>
</dbReference>
<evidence type="ECO:0000256" key="2">
    <source>
        <dbReference type="ARBA" id="ARBA00023445"/>
    </source>
</evidence>
<evidence type="ECO:0000259" key="3">
    <source>
        <dbReference type="Pfam" id="PF01370"/>
    </source>
</evidence>
<feature type="domain" description="NAD-dependent epimerase/dehydratase" evidence="3">
    <location>
        <begin position="47"/>
        <end position="168"/>
    </location>
</feature>
<dbReference type="Gene3D" id="3.40.50.720">
    <property type="entry name" value="NAD(P)-binding Rossmann-like Domain"/>
    <property type="match status" value="1"/>
</dbReference>
<dbReference type="RefSeq" id="XP_065987536.1">
    <property type="nucleotide sequence ID" value="XM_066131474.1"/>
</dbReference>
<dbReference type="GeneID" id="26246400"/>
<accession>A0A7D5YY85</accession>